<evidence type="ECO:0000313" key="3">
    <source>
        <dbReference type="Proteomes" id="UP000075714"/>
    </source>
</evidence>
<keyword evidence="1" id="KW-1133">Transmembrane helix</keyword>
<keyword evidence="1" id="KW-0812">Transmembrane</keyword>
<dbReference type="Proteomes" id="UP000075714">
    <property type="component" value="Unassembled WGS sequence"/>
</dbReference>
<organism evidence="2 3">
    <name type="scientific">Gonium pectorale</name>
    <name type="common">Green alga</name>
    <dbReference type="NCBI Taxonomy" id="33097"/>
    <lineage>
        <taxon>Eukaryota</taxon>
        <taxon>Viridiplantae</taxon>
        <taxon>Chlorophyta</taxon>
        <taxon>core chlorophytes</taxon>
        <taxon>Chlorophyceae</taxon>
        <taxon>CS clade</taxon>
        <taxon>Chlamydomonadales</taxon>
        <taxon>Volvocaceae</taxon>
        <taxon>Gonium</taxon>
    </lineage>
</organism>
<proteinExistence type="predicted"/>
<gene>
    <name evidence="2" type="ORF">GPECTOR_37g138</name>
</gene>
<evidence type="ECO:0000313" key="2">
    <source>
        <dbReference type="EMBL" id="KXZ47133.1"/>
    </source>
</evidence>
<comment type="caution">
    <text evidence="2">The sequence shown here is derived from an EMBL/GenBank/DDBJ whole genome shotgun (WGS) entry which is preliminary data.</text>
</comment>
<protein>
    <submittedName>
        <fullName evidence="2">Uncharacterized protein</fullName>
    </submittedName>
</protein>
<feature type="transmembrane region" description="Helical" evidence="1">
    <location>
        <begin position="169"/>
        <end position="192"/>
    </location>
</feature>
<feature type="transmembrane region" description="Helical" evidence="1">
    <location>
        <begin position="229"/>
        <end position="249"/>
    </location>
</feature>
<keyword evidence="3" id="KW-1185">Reference proteome</keyword>
<keyword evidence="1" id="KW-0472">Membrane</keyword>
<name>A0A150GBJ0_GONPE</name>
<evidence type="ECO:0000256" key="1">
    <source>
        <dbReference type="SAM" id="Phobius"/>
    </source>
</evidence>
<feature type="transmembrane region" description="Helical" evidence="1">
    <location>
        <begin position="204"/>
        <end position="222"/>
    </location>
</feature>
<dbReference type="EMBL" id="LSYV01000038">
    <property type="protein sequence ID" value="KXZ47133.1"/>
    <property type="molecule type" value="Genomic_DNA"/>
</dbReference>
<reference evidence="3" key="1">
    <citation type="journal article" date="2016" name="Nat. Commun.">
        <title>The Gonium pectorale genome demonstrates co-option of cell cycle regulation during the evolution of multicellularity.</title>
        <authorList>
            <person name="Hanschen E.R."/>
            <person name="Marriage T.N."/>
            <person name="Ferris P.J."/>
            <person name="Hamaji T."/>
            <person name="Toyoda A."/>
            <person name="Fujiyama A."/>
            <person name="Neme R."/>
            <person name="Noguchi H."/>
            <person name="Minakuchi Y."/>
            <person name="Suzuki M."/>
            <person name="Kawai-Toyooka H."/>
            <person name="Smith D.R."/>
            <person name="Sparks H."/>
            <person name="Anderson J."/>
            <person name="Bakaric R."/>
            <person name="Luria V."/>
            <person name="Karger A."/>
            <person name="Kirschner M.W."/>
            <person name="Durand P.M."/>
            <person name="Michod R.E."/>
            <person name="Nozaki H."/>
            <person name="Olson B.J."/>
        </authorList>
    </citation>
    <scope>NUCLEOTIDE SEQUENCE [LARGE SCALE GENOMIC DNA]</scope>
    <source>
        <strain evidence="3">NIES-2863</strain>
    </source>
</reference>
<dbReference type="AlphaFoldDB" id="A0A150GBJ0"/>
<accession>A0A150GBJ0</accession>
<sequence length="429" mass="48623">MAVADIVLDIMTSRKKSDDNVLSEELALAWMFLGRTVMSKAHTGHPWQAKVEVKQDADDVLIVDIESSIRHLFESLRIKDHIQKVLRQGRDAEEDRLEDIDDQFNALFDPFKERARKCGVIQFDQVKIPSDGEEMAAPADDVRCGRNSWRAAQLMWLIQRSILNSIRNAWLTLADSLMLYLAALVIGLVQGYQWDLADVPGNIVMAYMVLAVLAAIVHLRTFSTTRFVLARLMVTIFVVLIVGAFMHGLSPTIRSIRGGFFEGIWGFSYNRWAMEAGVIKEYASYGDTRLVEIISTYYKYGICNLDTELMDDGNDDISTTEMVSFYNLQRSHSERSCDKYYIRACWEATSFLGLMMGSRKPRMWLSGLLNLDQKIEKLVLLGFKKYGSSDRAKSKAKRLYRACESGRADAAMVLLQEGACIDVLPDEVT</sequence>